<comment type="caution">
    <text evidence="2">The sequence shown here is derived from an EMBL/GenBank/DDBJ whole genome shotgun (WGS) entry which is preliminary data.</text>
</comment>
<proteinExistence type="predicted"/>
<evidence type="ECO:0000313" key="2">
    <source>
        <dbReference type="EMBL" id="MBY6141798.1"/>
    </source>
</evidence>
<keyword evidence="3" id="KW-1185">Reference proteome</keyword>
<feature type="region of interest" description="Disordered" evidence="1">
    <location>
        <begin position="318"/>
        <end position="340"/>
    </location>
</feature>
<name>A0ABS7NKU2_9RHOB</name>
<dbReference type="RefSeq" id="WP_222509756.1">
    <property type="nucleotide sequence ID" value="NZ_JAHVJA010000014.1"/>
</dbReference>
<protein>
    <submittedName>
        <fullName evidence="2">Uncharacterized protein</fullName>
    </submittedName>
</protein>
<sequence>MILYKTIALKFGHYLENEQPVNTPGPDGRPVLAEEIREHWQSVLGDLASAKIYLLDHNAANYLDSLRMDVQGMPWEDRPESDIQGYVRDVDFPQDIIWIQFDDRKLWEDRIARGISTLGEEGLSNRHQKGLLYDNRSPDKLTVRLFSAVSDKSFFDAPLVLEISKAQDGRPDFDDVRWQPERTVIAGLMRAGLLRSETSAREYFEEHKGLLSYEMVIGFMLFAALEAREDDLLSREVASLTSSQAKTARRFGKAWMTETLKSHITVRIGPAAERHLNEQEARRRFEQEQAASRAAPTEHWVAEHERRYSNGKIVRVRAHKRGKSAGRDLPTRVVGPRKQG</sequence>
<organism evidence="2 3">
    <name type="scientific">Leisingera daeponensis</name>
    <dbReference type="NCBI Taxonomy" id="405746"/>
    <lineage>
        <taxon>Bacteria</taxon>
        <taxon>Pseudomonadati</taxon>
        <taxon>Pseudomonadota</taxon>
        <taxon>Alphaproteobacteria</taxon>
        <taxon>Rhodobacterales</taxon>
        <taxon>Roseobacteraceae</taxon>
        <taxon>Leisingera</taxon>
    </lineage>
</organism>
<accession>A0ABS7NKU2</accession>
<gene>
    <name evidence="2" type="ORF">KUV26_20360</name>
</gene>
<dbReference type="Proteomes" id="UP000766629">
    <property type="component" value="Unassembled WGS sequence"/>
</dbReference>
<dbReference type="EMBL" id="JAHVJA010000014">
    <property type="protein sequence ID" value="MBY6141798.1"/>
    <property type="molecule type" value="Genomic_DNA"/>
</dbReference>
<reference evidence="2 3" key="1">
    <citation type="submission" date="2021-06" db="EMBL/GenBank/DDBJ databases">
        <title>50 bacteria genomes isolated from Dapeng, Shenzhen, China.</title>
        <authorList>
            <person name="Zheng W."/>
            <person name="Yu S."/>
            <person name="Huang Y."/>
        </authorList>
    </citation>
    <scope>NUCLEOTIDE SEQUENCE [LARGE SCALE GENOMIC DNA]</scope>
    <source>
        <strain evidence="2 3">DP1N14-2</strain>
    </source>
</reference>
<evidence type="ECO:0000256" key="1">
    <source>
        <dbReference type="SAM" id="MobiDB-lite"/>
    </source>
</evidence>
<evidence type="ECO:0000313" key="3">
    <source>
        <dbReference type="Proteomes" id="UP000766629"/>
    </source>
</evidence>